<accession>X0YEX6</accession>
<dbReference type="AlphaFoldDB" id="X0YEX6"/>
<gene>
    <name evidence="1" type="ORF">S01H1_61599</name>
</gene>
<feature type="non-terminal residue" evidence="1">
    <location>
        <position position="1"/>
    </location>
</feature>
<organism evidence="1">
    <name type="scientific">marine sediment metagenome</name>
    <dbReference type="NCBI Taxonomy" id="412755"/>
    <lineage>
        <taxon>unclassified sequences</taxon>
        <taxon>metagenomes</taxon>
        <taxon>ecological metagenomes</taxon>
    </lineage>
</organism>
<proteinExistence type="predicted"/>
<protein>
    <submittedName>
        <fullName evidence="1">Uncharacterized protein</fullName>
    </submittedName>
</protein>
<dbReference type="EMBL" id="BARS01040404">
    <property type="protein sequence ID" value="GAG35381.1"/>
    <property type="molecule type" value="Genomic_DNA"/>
</dbReference>
<name>X0YEX6_9ZZZZ</name>
<reference evidence="1" key="1">
    <citation type="journal article" date="2014" name="Front. Microbiol.">
        <title>High frequency of phylogenetically diverse reductive dehalogenase-homologous genes in deep subseafloor sedimentary metagenomes.</title>
        <authorList>
            <person name="Kawai M."/>
            <person name="Futagami T."/>
            <person name="Toyoda A."/>
            <person name="Takaki Y."/>
            <person name="Nishi S."/>
            <person name="Hori S."/>
            <person name="Arai W."/>
            <person name="Tsubouchi T."/>
            <person name="Morono Y."/>
            <person name="Uchiyama I."/>
            <person name="Ito T."/>
            <person name="Fujiyama A."/>
            <person name="Inagaki F."/>
            <person name="Takami H."/>
        </authorList>
    </citation>
    <scope>NUCLEOTIDE SEQUENCE</scope>
    <source>
        <strain evidence="1">Expedition CK06-06</strain>
    </source>
</reference>
<evidence type="ECO:0000313" key="1">
    <source>
        <dbReference type="EMBL" id="GAG35381.1"/>
    </source>
</evidence>
<sequence length="71" mass="8071">EKTYHKGSVYDPIIDQFLESGQELVEISIEGKRPGYVVTQLDRRINTRKLDIVASRGGGFVYLEKKTTEPT</sequence>
<comment type="caution">
    <text evidence="1">The sequence shown here is derived from an EMBL/GenBank/DDBJ whole genome shotgun (WGS) entry which is preliminary data.</text>
</comment>